<dbReference type="Gene3D" id="3.30.920.90">
    <property type="match status" value="1"/>
</dbReference>
<evidence type="ECO:0000313" key="3">
    <source>
        <dbReference type="EMBL" id="PIB24046.1"/>
    </source>
</evidence>
<evidence type="ECO:0000259" key="2">
    <source>
        <dbReference type="Pfam" id="PF12102"/>
    </source>
</evidence>
<comment type="caution">
    <text evidence="3">The sequence shown here is derived from an EMBL/GenBank/DDBJ whole genome shotgun (WGS) entry which is preliminary data.</text>
</comment>
<evidence type="ECO:0000313" key="4">
    <source>
        <dbReference type="Proteomes" id="UP000231516"/>
    </source>
</evidence>
<organism evidence="3 4">
    <name type="scientific">Paramylibacter kogurei</name>
    <dbReference type="NCBI Taxonomy" id="1889778"/>
    <lineage>
        <taxon>Bacteria</taxon>
        <taxon>Pseudomonadati</taxon>
        <taxon>Pseudomonadota</taxon>
        <taxon>Alphaproteobacteria</taxon>
        <taxon>Rhodobacterales</taxon>
        <taxon>Paracoccaceae</taxon>
        <taxon>Paramylibacter</taxon>
    </lineage>
</organism>
<name>A0A2G5K3D5_9RHOB</name>
<dbReference type="AlphaFoldDB" id="A0A2G5K3D5"/>
<evidence type="ECO:0000259" key="1">
    <source>
        <dbReference type="Pfam" id="PF01844"/>
    </source>
</evidence>
<dbReference type="OrthoDB" id="9802640at2"/>
<keyword evidence="4" id="KW-1185">Reference proteome</keyword>
<dbReference type="GO" id="GO:0008270">
    <property type="term" value="F:zinc ion binding"/>
    <property type="evidence" value="ECO:0007669"/>
    <property type="project" value="InterPro"/>
</dbReference>
<dbReference type="GO" id="GO:0003676">
    <property type="term" value="F:nucleic acid binding"/>
    <property type="evidence" value="ECO:0007669"/>
    <property type="project" value="InterPro"/>
</dbReference>
<reference evidence="3 4" key="1">
    <citation type="submission" date="2016-08" db="EMBL/GenBank/DDBJ databases">
        <title>Draft genome of Amylibacter sp. strain 4G11.</title>
        <authorList>
            <person name="Wong S.-K."/>
            <person name="Hamasaki K."/>
            <person name="Yoshizawa S."/>
        </authorList>
    </citation>
    <scope>NUCLEOTIDE SEQUENCE [LARGE SCALE GENOMIC DNA]</scope>
    <source>
        <strain evidence="3 4">4G11</strain>
    </source>
</reference>
<accession>A0A2G5K3D5</accession>
<dbReference type="GO" id="GO:0004519">
    <property type="term" value="F:endonuclease activity"/>
    <property type="evidence" value="ECO:0007669"/>
    <property type="project" value="InterPro"/>
</dbReference>
<feature type="domain" description="HNH" evidence="1">
    <location>
        <begin position="237"/>
        <end position="293"/>
    </location>
</feature>
<dbReference type="InterPro" id="IPR003615">
    <property type="entry name" value="HNH_nuc"/>
</dbReference>
<dbReference type="RefSeq" id="WP_099592325.1">
    <property type="nucleotide sequence ID" value="NZ_MDGM01000012.1"/>
</dbReference>
<protein>
    <submittedName>
        <fullName evidence="3">Uncharacterized protein</fullName>
    </submittedName>
</protein>
<dbReference type="CDD" id="cd00085">
    <property type="entry name" value="HNHc"/>
    <property type="match status" value="1"/>
</dbReference>
<dbReference type="InterPro" id="IPR021961">
    <property type="entry name" value="McrB_DNA-bd"/>
</dbReference>
<proteinExistence type="predicted"/>
<feature type="domain" description="Type IV methyl-directed restriction enzyme EcoKMcrB subunit DNA-binding" evidence="2">
    <location>
        <begin position="10"/>
        <end position="187"/>
    </location>
</feature>
<gene>
    <name evidence="3" type="ORF">BFP76_02015</name>
</gene>
<dbReference type="Proteomes" id="UP000231516">
    <property type="component" value="Unassembled WGS sequence"/>
</dbReference>
<dbReference type="EMBL" id="MDGM01000012">
    <property type="protein sequence ID" value="PIB24046.1"/>
    <property type="molecule type" value="Genomic_DNA"/>
</dbReference>
<dbReference type="Pfam" id="PF12102">
    <property type="entry name" value="MrcB_N"/>
    <property type="match status" value="1"/>
</dbReference>
<sequence>MSISKGLAKLTSEYETQSTSPIKDNPFAQFVTNELSAIFQDILPTEFNCVSSVGKGRWTFVPWVAVFHPLITESAQKGYYIVYLVNNADKTISLSLNQGVAQITEEFGNNKSACQELASRAKTMRSRVERIPPRLTQSSIDLGDAKGPTSGYEAGHVLGRTYTLDDLANNNTVEEDLFAILGVYKELITSNGYSELPNKEETGIELSIMEKKKLSLHKKFDGRGNTSKFKKSMGYKCMVCEFDFEETYGELGREYIEAHHLTPFADLEIDAFRTLTEKDFAMLCANCHRMIHRQDDVSDLEALKLSLQR</sequence>
<dbReference type="Pfam" id="PF01844">
    <property type="entry name" value="HNH"/>
    <property type="match status" value="1"/>
</dbReference>
<dbReference type="InterPro" id="IPR002711">
    <property type="entry name" value="HNH"/>
</dbReference>